<evidence type="ECO:0000259" key="3">
    <source>
        <dbReference type="SMART" id="SM00563"/>
    </source>
</evidence>
<organism evidence="4">
    <name type="scientific">marine sediment metagenome</name>
    <dbReference type="NCBI Taxonomy" id="412755"/>
    <lineage>
        <taxon>unclassified sequences</taxon>
        <taxon>metagenomes</taxon>
        <taxon>ecological metagenomes</taxon>
    </lineage>
</organism>
<dbReference type="GO" id="GO:0006654">
    <property type="term" value="P:phosphatidic acid biosynthetic process"/>
    <property type="evidence" value="ECO:0007669"/>
    <property type="project" value="TreeGrafter"/>
</dbReference>
<accession>X0ZI55</accession>
<keyword evidence="2" id="KW-0012">Acyltransferase</keyword>
<dbReference type="Pfam" id="PF01553">
    <property type="entry name" value="Acyltransferase"/>
    <property type="match status" value="1"/>
</dbReference>
<name>X0ZI55_9ZZZZ</name>
<proteinExistence type="predicted"/>
<protein>
    <recommendedName>
        <fullName evidence="3">Phospholipid/glycerol acyltransferase domain-containing protein</fullName>
    </recommendedName>
</protein>
<dbReference type="PANTHER" id="PTHR10434:SF40">
    <property type="entry name" value="1-ACYL-SN-GLYCEROL-3-PHOSPHATE ACYLTRANSFERASE"/>
    <property type="match status" value="1"/>
</dbReference>
<evidence type="ECO:0000256" key="1">
    <source>
        <dbReference type="ARBA" id="ARBA00022679"/>
    </source>
</evidence>
<sequence>MFYRILKILGFLLLKIMFRIEYNGVEKIPETGALIIAGNHSSYLDGIILGAMSKRSIHFMAKKELFKNKFLASFFRTLKAFPVDREKPGKSSISMALKILKNRNILGIFPEGTRYTESLGKPFYGVGFFSIKSGTPILPVAIHGPSKIAPKGKYIPCFSKIRVTVGDLILPPKVYNKKSMKNLIKDITYQTMNQLEMMLKDLGEERR</sequence>
<gene>
    <name evidence="4" type="ORF">S01H4_01430</name>
</gene>
<dbReference type="SUPFAM" id="SSF69593">
    <property type="entry name" value="Glycerol-3-phosphate (1)-acyltransferase"/>
    <property type="match status" value="1"/>
</dbReference>
<dbReference type="EMBL" id="BART01000259">
    <property type="protein sequence ID" value="GAG69029.1"/>
    <property type="molecule type" value="Genomic_DNA"/>
</dbReference>
<feature type="domain" description="Phospholipid/glycerol acyltransferase" evidence="3">
    <location>
        <begin position="34"/>
        <end position="145"/>
    </location>
</feature>
<dbReference type="GO" id="GO:0003841">
    <property type="term" value="F:1-acylglycerol-3-phosphate O-acyltransferase activity"/>
    <property type="evidence" value="ECO:0007669"/>
    <property type="project" value="TreeGrafter"/>
</dbReference>
<dbReference type="SMART" id="SM00563">
    <property type="entry name" value="PlsC"/>
    <property type="match status" value="1"/>
</dbReference>
<dbReference type="InterPro" id="IPR002123">
    <property type="entry name" value="Plipid/glycerol_acylTrfase"/>
</dbReference>
<dbReference type="AlphaFoldDB" id="X0ZI55"/>
<evidence type="ECO:0000256" key="2">
    <source>
        <dbReference type="ARBA" id="ARBA00023315"/>
    </source>
</evidence>
<dbReference type="CDD" id="cd07989">
    <property type="entry name" value="LPLAT_AGPAT-like"/>
    <property type="match status" value="1"/>
</dbReference>
<evidence type="ECO:0000313" key="4">
    <source>
        <dbReference type="EMBL" id="GAG69029.1"/>
    </source>
</evidence>
<dbReference type="PANTHER" id="PTHR10434">
    <property type="entry name" value="1-ACYL-SN-GLYCEROL-3-PHOSPHATE ACYLTRANSFERASE"/>
    <property type="match status" value="1"/>
</dbReference>
<comment type="caution">
    <text evidence="4">The sequence shown here is derived from an EMBL/GenBank/DDBJ whole genome shotgun (WGS) entry which is preliminary data.</text>
</comment>
<reference evidence="4" key="1">
    <citation type="journal article" date="2014" name="Front. Microbiol.">
        <title>High frequency of phylogenetically diverse reductive dehalogenase-homologous genes in deep subseafloor sedimentary metagenomes.</title>
        <authorList>
            <person name="Kawai M."/>
            <person name="Futagami T."/>
            <person name="Toyoda A."/>
            <person name="Takaki Y."/>
            <person name="Nishi S."/>
            <person name="Hori S."/>
            <person name="Arai W."/>
            <person name="Tsubouchi T."/>
            <person name="Morono Y."/>
            <person name="Uchiyama I."/>
            <person name="Ito T."/>
            <person name="Fujiyama A."/>
            <person name="Inagaki F."/>
            <person name="Takami H."/>
        </authorList>
    </citation>
    <scope>NUCLEOTIDE SEQUENCE</scope>
    <source>
        <strain evidence="4">Expedition CK06-06</strain>
    </source>
</reference>
<keyword evidence="1" id="KW-0808">Transferase</keyword>